<feature type="transmembrane region" description="Helical" evidence="10">
    <location>
        <begin position="20"/>
        <end position="40"/>
    </location>
</feature>
<comment type="function">
    <text evidence="1 10">Controls the rotational direction of flagella during chemotaxis.</text>
</comment>
<evidence type="ECO:0000256" key="2">
    <source>
        <dbReference type="ARBA" id="ARBA00004162"/>
    </source>
</evidence>
<evidence type="ECO:0000313" key="12">
    <source>
        <dbReference type="Proteomes" id="UP001595556"/>
    </source>
</evidence>
<keyword evidence="7 10" id="KW-0283">Flagellar rotation</keyword>
<evidence type="ECO:0000256" key="8">
    <source>
        <dbReference type="ARBA" id="ARBA00022989"/>
    </source>
</evidence>
<keyword evidence="12" id="KW-1185">Reference proteome</keyword>
<dbReference type="InterPro" id="IPR005503">
    <property type="entry name" value="FliL"/>
</dbReference>
<reference evidence="12" key="1">
    <citation type="journal article" date="2019" name="Int. J. Syst. Evol. Microbiol.">
        <title>The Global Catalogue of Microorganisms (GCM) 10K type strain sequencing project: providing services to taxonomists for standard genome sequencing and annotation.</title>
        <authorList>
            <consortium name="The Broad Institute Genomics Platform"/>
            <consortium name="The Broad Institute Genome Sequencing Center for Infectious Disease"/>
            <person name="Wu L."/>
            <person name="Ma J."/>
        </authorList>
    </citation>
    <scope>NUCLEOTIDE SEQUENCE [LARGE SCALE GENOMIC DNA]</scope>
    <source>
        <strain evidence="12">KCTC 52168</strain>
    </source>
</reference>
<dbReference type="Proteomes" id="UP001595556">
    <property type="component" value="Unassembled WGS sequence"/>
</dbReference>
<keyword evidence="10" id="KW-0997">Cell inner membrane</keyword>
<comment type="caution">
    <text evidence="11">The sequence shown here is derived from an EMBL/GenBank/DDBJ whole genome shotgun (WGS) entry which is preliminary data.</text>
</comment>
<name>A0ABV7H6C1_9BURK</name>
<organism evidence="11 12">
    <name type="scientific">Piscinibacterium candidicorallinum</name>
    <dbReference type="NCBI Taxonomy" id="1793872"/>
    <lineage>
        <taxon>Bacteria</taxon>
        <taxon>Pseudomonadati</taxon>
        <taxon>Pseudomonadota</taxon>
        <taxon>Betaproteobacteria</taxon>
        <taxon>Burkholderiales</taxon>
        <taxon>Piscinibacterium</taxon>
    </lineage>
</organism>
<keyword evidence="11" id="KW-0966">Cell projection</keyword>
<keyword evidence="9 10" id="KW-0472">Membrane</keyword>
<keyword evidence="11" id="KW-0969">Cilium</keyword>
<gene>
    <name evidence="11" type="ORF">ACFOEN_16855</name>
</gene>
<keyword evidence="5 10" id="KW-0145">Chemotaxis</keyword>
<dbReference type="PANTHER" id="PTHR35091:SF2">
    <property type="entry name" value="FLAGELLAR PROTEIN FLIL"/>
    <property type="match status" value="1"/>
</dbReference>
<keyword evidence="8 10" id="KW-1133">Transmembrane helix</keyword>
<dbReference type="PANTHER" id="PTHR35091">
    <property type="entry name" value="FLAGELLAR PROTEIN FLIL"/>
    <property type="match status" value="1"/>
</dbReference>
<keyword evidence="4" id="KW-1003">Cell membrane</keyword>
<evidence type="ECO:0000256" key="7">
    <source>
        <dbReference type="ARBA" id="ARBA00022779"/>
    </source>
</evidence>
<evidence type="ECO:0000256" key="9">
    <source>
        <dbReference type="ARBA" id="ARBA00023136"/>
    </source>
</evidence>
<dbReference type="Pfam" id="PF03748">
    <property type="entry name" value="FliL"/>
    <property type="match status" value="1"/>
</dbReference>
<evidence type="ECO:0000256" key="6">
    <source>
        <dbReference type="ARBA" id="ARBA00022692"/>
    </source>
</evidence>
<evidence type="ECO:0000313" key="11">
    <source>
        <dbReference type="EMBL" id="MFC3149295.1"/>
    </source>
</evidence>
<evidence type="ECO:0000256" key="5">
    <source>
        <dbReference type="ARBA" id="ARBA00022500"/>
    </source>
</evidence>
<dbReference type="RefSeq" id="WP_377305937.1">
    <property type="nucleotide sequence ID" value="NZ_CP180191.1"/>
</dbReference>
<dbReference type="EMBL" id="JBHRTI010000010">
    <property type="protein sequence ID" value="MFC3149295.1"/>
    <property type="molecule type" value="Genomic_DNA"/>
</dbReference>
<comment type="subcellular location">
    <subcellularLocation>
        <location evidence="10">Cell inner membrane</location>
    </subcellularLocation>
    <subcellularLocation>
        <location evidence="2">Cell membrane</location>
        <topology evidence="2">Single-pass membrane protein</topology>
    </subcellularLocation>
</comment>
<sequence>MAAKEAPAEAAPPKKGKKKLIIIIAAAVLLLGGGGAAALVMMKKKAAAAEEGGEGKAAQADAPKFKAPDPKNPPIFVALEPFTVNLKPEPGLGDKFAQISVTLEVAAKEVEDALKLRMPILRNEILFAIADKTAAELLTNEGKQALGMDIASAAGKQLGWQAPPKFVVPPQLMPQPGMAPEQVAQLEQMKSMLEKQHREQFKSGSPNPVLAVHFASFIVH</sequence>
<keyword evidence="11" id="KW-0282">Flagellum</keyword>
<evidence type="ECO:0000256" key="10">
    <source>
        <dbReference type="RuleBase" id="RU364125"/>
    </source>
</evidence>
<keyword evidence="6 10" id="KW-0812">Transmembrane</keyword>
<evidence type="ECO:0000256" key="4">
    <source>
        <dbReference type="ARBA" id="ARBA00022475"/>
    </source>
</evidence>
<evidence type="ECO:0000256" key="1">
    <source>
        <dbReference type="ARBA" id="ARBA00002254"/>
    </source>
</evidence>
<proteinExistence type="inferred from homology"/>
<comment type="similarity">
    <text evidence="3 10">Belongs to the FliL family.</text>
</comment>
<evidence type="ECO:0000256" key="3">
    <source>
        <dbReference type="ARBA" id="ARBA00008281"/>
    </source>
</evidence>
<accession>A0ABV7H6C1</accession>
<protein>
    <recommendedName>
        <fullName evidence="10">Flagellar protein FliL</fullName>
    </recommendedName>
</protein>